<accession>A0A8T0PD34</accession>
<evidence type="ECO:0000313" key="4">
    <source>
        <dbReference type="Proteomes" id="UP000823388"/>
    </source>
</evidence>
<reference evidence="3" key="1">
    <citation type="submission" date="2020-05" db="EMBL/GenBank/DDBJ databases">
        <title>WGS assembly of Panicum virgatum.</title>
        <authorList>
            <person name="Lovell J.T."/>
            <person name="Jenkins J."/>
            <person name="Shu S."/>
            <person name="Juenger T.E."/>
            <person name="Schmutz J."/>
        </authorList>
    </citation>
    <scope>NUCLEOTIDE SEQUENCE</scope>
    <source>
        <strain evidence="3">AP13</strain>
    </source>
</reference>
<feature type="region of interest" description="Disordered" evidence="1">
    <location>
        <begin position="140"/>
        <end position="165"/>
    </location>
</feature>
<comment type="caution">
    <text evidence="3">The sequence shown here is derived from an EMBL/GenBank/DDBJ whole genome shotgun (WGS) entry which is preliminary data.</text>
</comment>
<evidence type="ECO:0000256" key="2">
    <source>
        <dbReference type="SAM" id="Phobius"/>
    </source>
</evidence>
<proteinExistence type="predicted"/>
<keyword evidence="4" id="KW-1185">Reference proteome</keyword>
<keyword evidence="2" id="KW-1133">Transmembrane helix</keyword>
<dbReference type="Proteomes" id="UP000823388">
    <property type="component" value="Chromosome 8N"/>
</dbReference>
<organism evidence="3 4">
    <name type="scientific">Panicum virgatum</name>
    <name type="common">Blackwell switchgrass</name>
    <dbReference type="NCBI Taxonomy" id="38727"/>
    <lineage>
        <taxon>Eukaryota</taxon>
        <taxon>Viridiplantae</taxon>
        <taxon>Streptophyta</taxon>
        <taxon>Embryophyta</taxon>
        <taxon>Tracheophyta</taxon>
        <taxon>Spermatophyta</taxon>
        <taxon>Magnoliopsida</taxon>
        <taxon>Liliopsida</taxon>
        <taxon>Poales</taxon>
        <taxon>Poaceae</taxon>
        <taxon>PACMAD clade</taxon>
        <taxon>Panicoideae</taxon>
        <taxon>Panicodae</taxon>
        <taxon>Paniceae</taxon>
        <taxon>Panicinae</taxon>
        <taxon>Panicum</taxon>
        <taxon>Panicum sect. Hiantes</taxon>
    </lineage>
</organism>
<evidence type="ECO:0000256" key="1">
    <source>
        <dbReference type="SAM" id="MobiDB-lite"/>
    </source>
</evidence>
<protein>
    <submittedName>
        <fullName evidence="3">Uncharacterized protein</fullName>
    </submittedName>
</protein>
<feature type="transmembrane region" description="Helical" evidence="2">
    <location>
        <begin position="6"/>
        <end position="29"/>
    </location>
</feature>
<sequence length="190" mass="20545">MVGPTYHHLSLIFLSFFYPLPLLSLSSLISPLTAVGRLALCHHKLPAPAFRELVGPPRTPASCRPPHSVGLPELGREGWRVVVLQGLPELGLRRVRKARGVRQVRLQLPLRRRELHEHCLALPQLCGNAPSPPSRCAFAAPLPPAPRHESAPPRLHASESNAPGAQLRKRLAMGAKSVVGGAGCSVRGEE</sequence>
<dbReference type="EMBL" id="CM029052">
    <property type="protein sequence ID" value="KAG2558905.1"/>
    <property type="molecule type" value="Genomic_DNA"/>
</dbReference>
<keyword evidence="2" id="KW-0812">Transmembrane</keyword>
<gene>
    <name evidence="3" type="ORF">PVAP13_8NG330756</name>
</gene>
<evidence type="ECO:0000313" key="3">
    <source>
        <dbReference type="EMBL" id="KAG2558905.1"/>
    </source>
</evidence>
<dbReference type="AlphaFoldDB" id="A0A8T0PD34"/>
<keyword evidence="2" id="KW-0472">Membrane</keyword>
<name>A0A8T0PD34_PANVG</name>